<evidence type="ECO:0000313" key="3">
    <source>
        <dbReference type="Proteomes" id="UP000494222"/>
    </source>
</evidence>
<dbReference type="InterPro" id="IPR036779">
    <property type="entry name" value="LysM_dom_sf"/>
</dbReference>
<accession>A0A6P2QYE9</accession>
<dbReference type="EMBL" id="CABVPL010000080">
    <property type="protein sequence ID" value="VWC27611.1"/>
    <property type="molecule type" value="Genomic_DNA"/>
</dbReference>
<dbReference type="CDD" id="cd00118">
    <property type="entry name" value="LysM"/>
    <property type="match status" value="1"/>
</dbReference>
<gene>
    <name evidence="2" type="ORF">BLA24064_06159</name>
</gene>
<protein>
    <submittedName>
        <fullName evidence="2">Peptidoglycan-binding protein</fullName>
    </submittedName>
</protein>
<dbReference type="InterPro" id="IPR018392">
    <property type="entry name" value="LysM"/>
</dbReference>
<dbReference type="Gene3D" id="3.10.350.10">
    <property type="entry name" value="LysM domain"/>
    <property type="match status" value="1"/>
</dbReference>
<evidence type="ECO:0000259" key="1">
    <source>
        <dbReference type="SMART" id="SM00257"/>
    </source>
</evidence>
<dbReference type="SUPFAM" id="SSF54106">
    <property type="entry name" value="LysM domain"/>
    <property type="match status" value="1"/>
</dbReference>
<dbReference type="Pfam" id="PF01476">
    <property type="entry name" value="LysM"/>
    <property type="match status" value="1"/>
</dbReference>
<dbReference type="Proteomes" id="UP000494222">
    <property type="component" value="Unassembled WGS sequence"/>
</dbReference>
<evidence type="ECO:0000313" key="2">
    <source>
        <dbReference type="EMBL" id="VWC27611.1"/>
    </source>
</evidence>
<reference evidence="2 3" key="1">
    <citation type="submission" date="2019-09" db="EMBL/GenBank/DDBJ databases">
        <authorList>
            <person name="Depoorter E."/>
        </authorList>
    </citation>
    <scope>NUCLEOTIDE SEQUENCE [LARGE SCALE GENOMIC DNA]</scope>
    <source>
        <strain evidence="2">LMG 24064</strain>
    </source>
</reference>
<proteinExistence type="predicted"/>
<feature type="domain" description="LysM" evidence="1">
    <location>
        <begin position="74"/>
        <end position="116"/>
    </location>
</feature>
<dbReference type="SMART" id="SM00257">
    <property type="entry name" value="LysM"/>
    <property type="match status" value="1"/>
</dbReference>
<name>A0A6P2QYE9_9BURK</name>
<sequence length="167" mass="17860">MQIGNPGDPGLRSLLAGNEGGDLIIPAAWKDRLTTGAATTMGAYNIRAGIGYLLMRMANYAIKSIPDSDGATYEMNVQAGDSISKIAKAKGSTVETIQKLNPAAHILRPGQTLKYRKASLRRVIAGWKMITTSSIATSYNVGDSMYAKKLDYALALIRKGETAICAY</sequence>
<dbReference type="AlphaFoldDB" id="A0A6P2QYE9"/>
<organism evidence="2 3">
    <name type="scientific">Burkholderia latens</name>
    <dbReference type="NCBI Taxonomy" id="488446"/>
    <lineage>
        <taxon>Bacteria</taxon>
        <taxon>Pseudomonadati</taxon>
        <taxon>Pseudomonadota</taxon>
        <taxon>Betaproteobacteria</taxon>
        <taxon>Burkholderiales</taxon>
        <taxon>Burkholderiaceae</taxon>
        <taxon>Burkholderia</taxon>
        <taxon>Burkholderia cepacia complex</taxon>
    </lineage>
</organism>